<evidence type="ECO:0000313" key="1">
    <source>
        <dbReference type="Proteomes" id="UP000694861"/>
    </source>
</evidence>
<dbReference type="PANTHER" id="PTHR47475:SF2">
    <property type="entry name" value="CHROMOSOME TRANSMISSION FIDELITY PROTEIN 8"/>
    <property type="match status" value="1"/>
</dbReference>
<dbReference type="RefSeq" id="XP_008234130.2">
    <property type="nucleotide sequence ID" value="XM_008235908.2"/>
</dbReference>
<reference evidence="1" key="1">
    <citation type="journal article" date="2012" name="Nat. Commun.">
        <title>The genome of Prunus mume.</title>
        <authorList>
            <person name="Zhang Q."/>
            <person name="Chen W."/>
            <person name="Sun L."/>
            <person name="Zhao F."/>
            <person name="Huang B."/>
            <person name="Yang W."/>
            <person name="Tao Y."/>
            <person name="Wang J."/>
            <person name="Yuan Z."/>
            <person name="Fan G."/>
            <person name="Xing Z."/>
            <person name="Han C."/>
            <person name="Pan H."/>
            <person name="Zhong X."/>
            <person name="Shi W."/>
            <person name="Liang X."/>
            <person name="Du D."/>
            <person name="Sun F."/>
            <person name="Xu Z."/>
            <person name="Hao R."/>
            <person name="Lv T."/>
            <person name="Lv Y."/>
            <person name="Zheng Z."/>
            <person name="Sun M."/>
            <person name="Luo L."/>
            <person name="Cai M."/>
            <person name="Gao Y."/>
            <person name="Wang J."/>
            <person name="Yin Y."/>
            <person name="Xu X."/>
            <person name="Cheng T."/>
            <person name="Wang J."/>
        </authorList>
    </citation>
    <scope>NUCLEOTIDE SEQUENCE [LARGE SCALE GENOMIC DNA]</scope>
</reference>
<organism evidence="1 2">
    <name type="scientific">Prunus mume</name>
    <name type="common">Japanese apricot</name>
    <name type="synonym">Armeniaca mume</name>
    <dbReference type="NCBI Taxonomy" id="102107"/>
    <lineage>
        <taxon>Eukaryota</taxon>
        <taxon>Viridiplantae</taxon>
        <taxon>Streptophyta</taxon>
        <taxon>Embryophyta</taxon>
        <taxon>Tracheophyta</taxon>
        <taxon>Spermatophyta</taxon>
        <taxon>Magnoliopsida</taxon>
        <taxon>eudicotyledons</taxon>
        <taxon>Gunneridae</taxon>
        <taxon>Pentapetalae</taxon>
        <taxon>rosids</taxon>
        <taxon>fabids</taxon>
        <taxon>Rosales</taxon>
        <taxon>Rosaceae</taxon>
        <taxon>Amygdaloideae</taxon>
        <taxon>Amygdaleae</taxon>
        <taxon>Prunus</taxon>
    </lineage>
</organism>
<dbReference type="PANTHER" id="PTHR47475">
    <property type="entry name" value="CHROMOSOME TRANSMISSION FIDELITY PROTEIN 8"/>
    <property type="match status" value="1"/>
</dbReference>
<protein>
    <recommendedName>
        <fullName evidence="3">Chromosome transmission fidelity protein 8</fullName>
    </recommendedName>
</protein>
<name>A0ABM0P447_PRUMU</name>
<dbReference type="Pfam" id="PF09696">
    <property type="entry name" value="Ctf8"/>
    <property type="match status" value="1"/>
</dbReference>
<dbReference type="Proteomes" id="UP000694861">
    <property type="component" value="Linkage group LG5"/>
</dbReference>
<dbReference type="GeneID" id="103333118"/>
<proteinExistence type="predicted"/>
<dbReference type="InterPro" id="IPR018607">
    <property type="entry name" value="Ctf8"/>
</dbReference>
<reference evidence="2" key="2">
    <citation type="submission" date="2025-08" db="UniProtKB">
        <authorList>
            <consortium name="RefSeq"/>
        </authorList>
    </citation>
    <scope>IDENTIFICATION</scope>
</reference>
<evidence type="ECO:0008006" key="3">
    <source>
        <dbReference type="Google" id="ProtNLM"/>
    </source>
</evidence>
<keyword evidence="1" id="KW-1185">Reference proteome</keyword>
<sequence length="193" mass="22212">MQIRVKCSCGESNCPEWAVVELQGMVEVQSQFQDRLHNLHIGLLCRPSASSQDQTYTFTIGYHELTGTKQPLKKPLLVLRKLKPSRDAGVELEVIGIIRHRILFKTRPMALISSRKWADLVSRSTITQIPSCPFEVRGSLKTSDKLSLPFRDWKWLHESGRFLPFRFHLLTNQTFAHILSNISLHMRPRVVLP</sequence>
<gene>
    <name evidence="2" type="primary">LOC103333118</name>
</gene>
<evidence type="ECO:0000313" key="2">
    <source>
        <dbReference type="RefSeq" id="XP_008234130.2"/>
    </source>
</evidence>
<accession>A0ABM0P447</accession>